<dbReference type="AlphaFoldDB" id="A0A2C9D4A0"/>
<dbReference type="Proteomes" id="UP000223606">
    <property type="component" value="Chromosome 1"/>
</dbReference>
<accession>A0A2C9D4A0</accession>
<dbReference type="InterPro" id="IPR045746">
    <property type="entry name" value="ACT14924-like_Acyltransf_dom"/>
</dbReference>
<gene>
    <name evidence="2" type="ORF">HDIA_1499</name>
</gene>
<dbReference type="InterPro" id="IPR002123">
    <property type="entry name" value="Plipid/glycerol_acylTrfase"/>
</dbReference>
<dbReference type="OrthoDB" id="1113830at2"/>
<feature type="domain" description="Phospholipid/glycerol acyltransferase" evidence="1">
    <location>
        <begin position="86"/>
        <end position="209"/>
    </location>
</feature>
<evidence type="ECO:0000313" key="3">
    <source>
        <dbReference type="Proteomes" id="UP000223606"/>
    </source>
</evidence>
<organism evidence="2 3">
    <name type="scientific">Hartmannibacter diazotrophicus</name>
    <dbReference type="NCBI Taxonomy" id="1482074"/>
    <lineage>
        <taxon>Bacteria</taxon>
        <taxon>Pseudomonadati</taxon>
        <taxon>Pseudomonadota</taxon>
        <taxon>Alphaproteobacteria</taxon>
        <taxon>Hyphomicrobiales</taxon>
        <taxon>Pleomorphomonadaceae</taxon>
        <taxon>Hartmannibacter</taxon>
    </lineage>
</organism>
<name>A0A2C9D4A0_9HYPH</name>
<evidence type="ECO:0000313" key="2">
    <source>
        <dbReference type="EMBL" id="SON55040.1"/>
    </source>
</evidence>
<dbReference type="RefSeq" id="WP_099555609.1">
    <property type="nucleotide sequence ID" value="NZ_LT960614.1"/>
</dbReference>
<proteinExistence type="predicted"/>
<dbReference type="KEGG" id="hdi:HDIA_1499"/>
<dbReference type="CDD" id="cd07986">
    <property type="entry name" value="LPLAT_ACT14924-like"/>
    <property type="match status" value="1"/>
</dbReference>
<keyword evidence="3" id="KW-1185">Reference proteome</keyword>
<protein>
    <recommendedName>
        <fullName evidence="1">Phospholipid/glycerol acyltransferase domain-containing protein</fullName>
    </recommendedName>
</protein>
<dbReference type="GO" id="GO:0016746">
    <property type="term" value="F:acyltransferase activity"/>
    <property type="evidence" value="ECO:0007669"/>
    <property type="project" value="InterPro"/>
</dbReference>
<dbReference type="SUPFAM" id="SSF69593">
    <property type="entry name" value="Glycerol-3-phosphate (1)-acyltransferase"/>
    <property type="match status" value="1"/>
</dbReference>
<evidence type="ECO:0000259" key="1">
    <source>
        <dbReference type="SMART" id="SM00563"/>
    </source>
</evidence>
<dbReference type="EMBL" id="LT960614">
    <property type="protein sequence ID" value="SON55040.1"/>
    <property type="molecule type" value="Genomic_DNA"/>
</dbReference>
<dbReference type="SMART" id="SM00563">
    <property type="entry name" value="PlsC"/>
    <property type="match status" value="1"/>
</dbReference>
<dbReference type="Pfam" id="PF19576">
    <property type="entry name" value="Acyltransf_2"/>
    <property type="match status" value="1"/>
</dbReference>
<sequence>MQTKTDSLAGSDISYANPDDPWARRKIIRVIEAMNGRRPLLRLYGIWRNETQADASRAFARMLELVGIDLDVRGCWPPAMSPGAPLVMIANHPFGIGDGAAILSLAEQLGRPFRVLIHEDLLKIPEMEAYSLPISFREDRQAAAVNLATRKEATRLAREGVTIVIFPAGGVATAERVFGRAEDLTWKIFCAKLVQDVGADVLPVWFEGQNSRLFHWVSRFSLTLRLAMLVGEFWRMRGGAIRAVVGPVLPWSELQTIRDRKTLLTRLQQAVFSLAPHRRVTLPNTLSEPDFNTAATAGGD</sequence>
<reference evidence="3" key="1">
    <citation type="submission" date="2017-09" db="EMBL/GenBank/DDBJ databases">
        <title>Genome sequence of Nannocystis excedens DSM 71.</title>
        <authorList>
            <person name="Blom J."/>
        </authorList>
    </citation>
    <scope>NUCLEOTIDE SEQUENCE [LARGE SCALE GENOMIC DNA]</scope>
    <source>
        <strain evidence="3">type strain: E19</strain>
    </source>
</reference>